<accession>A0ABT5I9C3</accession>
<dbReference type="InterPro" id="IPR001509">
    <property type="entry name" value="Epimerase_deHydtase"/>
</dbReference>
<dbReference type="Proteomes" id="UP001216595">
    <property type="component" value="Unassembled WGS sequence"/>
</dbReference>
<dbReference type="SUPFAM" id="SSF51735">
    <property type="entry name" value="NAD(P)-binding Rossmann-fold domains"/>
    <property type="match status" value="1"/>
</dbReference>
<dbReference type="RefSeq" id="WP_272739562.1">
    <property type="nucleotide sequence ID" value="NZ_JAQQKW010000001.1"/>
</dbReference>
<dbReference type="PANTHER" id="PTHR43245:SF13">
    <property type="entry name" value="UDP-D-APIOSE_UDP-D-XYLOSE SYNTHASE 2"/>
    <property type="match status" value="1"/>
</dbReference>
<comment type="caution">
    <text evidence="2">The sequence shown here is derived from an EMBL/GenBank/DDBJ whole genome shotgun (WGS) entry which is preliminary data.</text>
</comment>
<dbReference type="Gene3D" id="3.40.50.720">
    <property type="entry name" value="NAD(P)-binding Rossmann-like Domain"/>
    <property type="match status" value="1"/>
</dbReference>
<dbReference type="Pfam" id="PF01370">
    <property type="entry name" value="Epimerase"/>
    <property type="match status" value="1"/>
</dbReference>
<sequence length="327" mass="36266">MTKILVTGVAGFLGFHLARYLLSRENTEVIGVDNMVRGVHDQALKALGDLGKFTFIEADLSSEEAVKALPVDVDYVYHLAAMNGTQNFYERPMDVIRHCTIPTMLLAEHYGKNATLRRFVYAGTSESYASTVTRFNWPVPTDESVPLSIDDITNPRWSYAMGKMHGEVVTAQAGRAYDMPYSIVRFHNAYGPRMGDKHVIPDFYARAREGRFELFGFEDTRAFLYVDDAVRGTALIGETDACAGEVVNLGGANELTMLELGKVMMKVRGMEAEITLHPSPAGSVKRRAPNLSKLQQLTGFKETVSLERGLELTAKFYLDDELVGFGA</sequence>
<dbReference type="InterPro" id="IPR050177">
    <property type="entry name" value="Lipid_A_modif_metabolic_enz"/>
</dbReference>
<dbReference type="InterPro" id="IPR036291">
    <property type="entry name" value="NAD(P)-bd_dom_sf"/>
</dbReference>
<feature type="domain" description="NAD-dependent epimerase/dehydratase" evidence="1">
    <location>
        <begin position="4"/>
        <end position="250"/>
    </location>
</feature>
<gene>
    <name evidence="2" type="ORF">PQU94_00640</name>
</gene>
<reference evidence="2 3" key="1">
    <citation type="submission" date="2023-01" db="EMBL/GenBank/DDBJ databases">
        <title>Novel species of the genus Asticcacaulis isolated from rivers.</title>
        <authorList>
            <person name="Lu H."/>
        </authorList>
    </citation>
    <scope>NUCLEOTIDE SEQUENCE [LARGE SCALE GENOMIC DNA]</scope>
    <source>
        <strain evidence="2 3">DXS10W</strain>
    </source>
</reference>
<evidence type="ECO:0000259" key="1">
    <source>
        <dbReference type="Pfam" id="PF01370"/>
    </source>
</evidence>
<proteinExistence type="predicted"/>
<evidence type="ECO:0000313" key="3">
    <source>
        <dbReference type="Proteomes" id="UP001216595"/>
    </source>
</evidence>
<keyword evidence="3" id="KW-1185">Reference proteome</keyword>
<evidence type="ECO:0000313" key="2">
    <source>
        <dbReference type="EMBL" id="MDC7692782.1"/>
    </source>
</evidence>
<protein>
    <submittedName>
        <fullName evidence="2">NAD-dependent epimerase/dehydratase family protein</fullName>
    </submittedName>
</protein>
<organism evidence="2 3">
    <name type="scientific">Asticcacaulis currens</name>
    <dbReference type="NCBI Taxonomy" id="2984210"/>
    <lineage>
        <taxon>Bacteria</taxon>
        <taxon>Pseudomonadati</taxon>
        <taxon>Pseudomonadota</taxon>
        <taxon>Alphaproteobacteria</taxon>
        <taxon>Caulobacterales</taxon>
        <taxon>Caulobacteraceae</taxon>
        <taxon>Asticcacaulis</taxon>
    </lineage>
</organism>
<dbReference type="PANTHER" id="PTHR43245">
    <property type="entry name" value="BIFUNCTIONAL POLYMYXIN RESISTANCE PROTEIN ARNA"/>
    <property type="match status" value="1"/>
</dbReference>
<dbReference type="EMBL" id="JAQQKW010000001">
    <property type="protein sequence ID" value="MDC7692782.1"/>
    <property type="molecule type" value="Genomic_DNA"/>
</dbReference>
<name>A0ABT5I9C3_9CAUL</name>